<dbReference type="AlphaFoldDB" id="A0A7S4IFA0"/>
<dbReference type="GO" id="GO:0005737">
    <property type="term" value="C:cytoplasm"/>
    <property type="evidence" value="ECO:0007669"/>
    <property type="project" value="TreeGrafter"/>
</dbReference>
<dbReference type="InterPro" id="IPR016040">
    <property type="entry name" value="NAD(P)-bd_dom"/>
</dbReference>
<dbReference type="PANTHER" id="PTHR14097:SF7">
    <property type="entry name" value="OXIDOREDUCTASE HTATIP2"/>
    <property type="match status" value="1"/>
</dbReference>
<feature type="domain" description="NAD(P)-binding" evidence="1">
    <location>
        <begin position="8"/>
        <end position="134"/>
    </location>
</feature>
<organism evidence="2">
    <name type="scientific">Vannella robusta</name>
    <dbReference type="NCBI Taxonomy" id="1487602"/>
    <lineage>
        <taxon>Eukaryota</taxon>
        <taxon>Amoebozoa</taxon>
        <taxon>Discosea</taxon>
        <taxon>Flabellinia</taxon>
        <taxon>Vannellidae</taxon>
        <taxon>Vannella</taxon>
    </lineage>
</organism>
<dbReference type="GO" id="GO:0051170">
    <property type="term" value="P:import into nucleus"/>
    <property type="evidence" value="ECO:0007669"/>
    <property type="project" value="TreeGrafter"/>
</dbReference>
<dbReference type="SUPFAM" id="SSF51735">
    <property type="entry name" value="NAD(P)-binding Rossmann-fold domains"/>
    <property type="match status" value="1"/>
</dbReference>
<proteinExistence type="predicted"/>
<dbReference type="InterPro" id="IPR036291">
    <property type="entry name" value="NAD(P)-bd_dom_sf"/>
</dbReference>
<sequence>MPKVFVVGATGAVGKTLVKELLKKEEFTEIVTFGRREIPEKELETVAEENRARLTQEIISDFGALPDSPSDQDKFAGFDAGFCCLGTTRKIAGSDEAFRRIDYDYVANIAQVAKDKGCEHFLYVSSIGADKTSWFLYPRTKGEIEAKLESIGFSKLSIFRPSVLDRGEDARFVEKLGAPLMNFIPKYKTMPLGKLSQVMMSKCLQPDEKEVLIMENPAIHHFADSNL</sequence>
<evidence type="ECO:0000313" key="2">
    <source>
        <dbReference type="EMBL" id="CAE2227681.1"/>
    </source>
</evidence>
<protein>
    <recommendedName>
        <fullName evidence="1">NAD(P)-binding domain-containing protein</fullName>
    </recommendedName>
</protein>
<dbReference type="EMBL" id="HBKP01016616">
    <property type="protein sequence ID" value="CAE2227681.1"/>
    <property type="molecule type" value="Transcribed_RNA"/>
</dbReference>
<dbReference type="Pfam" id="PF13460">
    <property type="entry name" value="NAD_binding_10"/>
    <property type="match status" value="1"/>
</dbReference>
<name>A0A7S4IFA0_9EUKA</name>
<reference evidence="2" key="1">
    <citation type="submission" date="2021-01" db="EMBL/GenBank/DDBJ databases">
        <authorList>
            <person name="Corre E."/>
            <person name="Pelletier E."/>
            <person name="Niang G."/>
            <person name="Scheremetjew M."/>
            <person name="Finn R."/>
            <person name="Kale V."/>
            <person name="Holt S."/>
            <person name="Cochrane G."/>
            <person name="Meng A."/>
            <person name="Brown T."/>
            <person name="Cohen L."/>
        </authorList>
    </citation>
    <scope>NUCLEOTIDE SEQUENCE</scope>
    <source>
        <strain evidence="2">DIVA3 518/3/11/1/6</strain>
    </source>
</reference>
<accession>A0A7S4IFA0</accession>
<evidence type="ECO:0000259" key="1">
    <source>
        <dbReference type="Pfam" id="PF13460"/>
    </source>
</evidence>
<dbReference type="Gene3D" id="3.40.50.720">
    <property type="entry name" value="NAD(P)-binding Rossmann-like Domain"/>
    <property type="match status" value="1"/>
</dbReference>
<gene>
    <name evidence="2" type="ORF">VSP0166_LOCUS11781</name>
</gene>
<dbReference type="PANTHER" id="PTHR14097">
    <property type="entry name" value="OXIDOREDUCTASE HTATIP2"/>
    <property type="match status" value="1"/>
</dbReference>